<evidence type="ECO:0008006" key="4">
    <source>
        <dbReference type="Google" id="ProtNLM"/>
    </source>
</evidence>
<evidence type="ECO:0000313" key="2">
    <source>
        <dbReference type="EMBL" id="KAJ56072.1"/>
    </source>
</evidence>
<dbReference type="AlphaFoldDB" id="A0A037ZKJ0"/>
<gene>
    <name evidence="2" type="ORF">ACMU_09955</name>
</gene>
<dbReference type="Proteomes" id="UP000026249">
    <property type="component" value="Unassembled WGS sequence"/>
</dbReference>
<feature type="chain" id="PRO_5001559586" description="DUF2155 domain-containing protein" evidence="1">
    <location>
        <begin position="20"/>
        <end position="123"/>
    </location>
</feature>
<dbReference type="STRING" id="1454373.ACMU_09955"/>
<keyword evidence="1" id="KW-0732">Signal</keyword>
<reference evidence="2 3" key="1">
    <citation type="submission" date="2014-03" db="EMBL/GenBank/DDBJ databases">
        <title>Draft Genome Sequence of Actibacterium mucosum KCTC 23349, a Marine Alphaproteobacterium with Complex Ionic Requirements Isolated from Mediterranean Seawater at Malvarrosa Beach, Valencia, Spain.</title>
        <authorList>
            <person name="Arahal D.R."/>
            <person name="Shao Z."/>
            <person name="Lai Q."/>
            <person name="Pujalte M.J."/>
        </authorList>
    </citation>
    <scope>NUCLEOTIDE SEQUENCE [LARGE SCALE GENOMIC DNA]</scope>
    <source>
        <strain evidence="2 3">KCTC 23349</strain>
    </source>
</reference>
<accession>A0A037ZKJ0</accession>
<dbReference type="Pfam" id="PF09923">
    <property type="entry name" value="DUF2155"/>
    <property type="match status" value="1"/>
</dbReference>
<keyword evidence="3" id="KW-1185">Reference proteome</keyword>
<evidence type="ECO:0000256" key="1">
    <source>
        <dbReference type="SAM" id="SignalP"/>
    </source>
</evidence>
<dbReference type="OrthoDB" id="9810376at2"/>
<sequence length="123" mass="13118">MLRALAACAAALAAVPAVAQDSRVLTESAPGAVIRVLDRVTGNLVDLDMGNGQSAEYGRVRIGVNGCRFPADNPASDAFAFLSIEDMIDPTIRFEGWMVASSPALNALDHPRYDVWVLRCISN</sequence>
<dbReference type="EMBL" id="JFKE01000003">
    <property type="protein sequence ID" value="KAJ56072.1"/>
    <property type="molecule type" value="Genomic_DNA"/>
</dbReference>
<name>A0A037ZKJ0_9RHOB</name>
<protein>
    <recommendedName>
        <fullName evidence="4">DUF2155 domain-containing protein</fullName>
    </recommendedName>
</protein>
<organism evidence="2 3">
    <name type="scientific">Actibacterium mucosum KCTC 23349</name>
    <dbReference type="NCBI Taxonomy" id="1454373"/>
    <lineage>
        <taxon>Bacteria</taxon>
        <taxon>Pseudomonadati</taxon>
        <taxon>Pseudomonadota</taxon>
        <taxon>Alphaproteobacteria</taxon>
        <taxon>Rhodobacterales</taxon>
        <taxon>Roseobacteraceae</taxon>
        <taxon>Actibacterium</taxon>
    </lineage>
</organism>
<feature type="signal peptide" evidence="1">
    <location>
        <begin position="1"/>
        <end position="19"/>
    </location>
</feature>
<evidence type="ECO:0000313" key="3">
    <source>
        <dbReference type="Proteomes" id="UP000026249"/>
    </source>
</evidence>
<comment type="caution">
    <text evidence="2">The sequence shown here is derived from an EMBL/GenBank/DDBJ whole genome shotgun (WGS) entry which is preliminary data.</text>
</comment>
<dbReference type="InterPro" id="IPR019225">
    <property type="entry name" value="DUF2155"/>
</dbReference>
<proteinExistence type="predicted"/>